<dbReference type="GO" id="GO:0016491">
    <property type="term" value="F:oxidoreductase activity"/>
    <property type="evidence" value="ECO:0007669"/>
    <property type="project" value="UniProtKB-KW"/>
</dbReference>
<keyword evidence="6" id="KW-1185">Reference proteome</keyword>
<dbReference type="PIRSF" id="PIRSF000103">
    <property type="entry name" value="HIBADH"/>
    <property type="match status" value="1"/>
</dbReference>
<dbReference type="Pfam" id="PF21761">
    <property type="entry name" value="RedAm-like_C"/>
    <property type="match status" value="1"/>
</dbReference>
<dbReference type="Gene3D" id="3.40.50.720">
    <property type="entry name" value="NAD(P)-binding Rossmann-like Domain"/>
    <property type="match status" value="1"/>
</dbReference>
<accession>A0A1H6JCA4</accession>
<evidence type="ECO:0000259" key="4">
    <source>
        <dbReference type="Pfam" id="PF21761"/>
    </source>
</evidence>
<proteinExistence type="inferred from homology"/>
<dbReference type="InterPro" id="IPR015815">
    <property type="entry name" value="HIBADH-related"/>
</dbReference>
<keyword evidence="2" id="KW-0560">Oxidoreductase</keyword>
<dbReference type="InterPro" id="IPR006115">
    <property type="entry name" value="6PGDH_NADP-bd"/>
</dbReference>
<dbReference type="Proteomes" id="UP000182915">
    <property type="component" value="Chromosome I"/>
</dbReference>
<dbReference type="AlphaFoldDB" id="A0A1H6JCA4"/>
<organism evidence="5 6">
    <name type="scientific">Mycolicibacterium rutilum</name>
    <name type="common">Mycobacterium rutilum</name>
    <dbReference type="NCBI Taxonomy" id="370526"/>
    <lineage>
        <taxon>Bacteria</taxon>
        <taxon>Bacillati</taxon>
        <taxon>Actinomycetota</taxon>
        <taxon>Actinomycetes</taxon>
        <taxon>Mycobacteriales</taxon>
        <taxon>Mycobacteriaceae</taxon>
        <taxon>Mycolicibacterium</taxon>
    </lineage>
</organism>
<gene>
    <name evidence="5" type="ORF">SAMN04489835_1664</name>
</gene>
<dbReference type="STRING" id="370526.SAMN04489835_1664"/>
<name>A0A1H6JCA4_MYCRU</name>
<dbReference type="OrthoDB" id="4029976at2"/>
<sequence>MTAVTVLGQGPMGRALTAALLDAGYRTTVWNRTEANAREMLARGAIWAPSPAEAVAAGGVTLINVVDHDVVDAVLETAGRALAGATVIGLSSDTPDRARQTAELVDGLGGRYLDGAIMTPTDTIGTPDARILLAGPQAVYDTYHPVLDALGTSTWLGEDPGRAAAFDMSLLDLFWTAVSGFEHALMMAAANGIAPRELLPHALGIVDILAPVFIEIAERIEEDRHDDASAPVSSTAASVRHLVNASRDAGVDAGALEAFSGYVDAAVAAGHGADEISRITAEMVQPAAGSPTRKFRWQHV</sequence>
<dbReference type="InterPro" id="IPR013328">
    <property type="entry name" value="6PGD_dom2"/>
</dbReference>
<feature type="domain" description="NADPH-dependent reductive aminase-like C-terminal" evidence="4">
    <location>
        <begin position="159"/>
        <end position="282"/>
    </location>
</feature>
<dbReference type="InterPro" id="IPR048666">
    <property type="entry name" value="RedAm-like_C"/>
</dbReference>
<dbReference type="PANTHER" id="PTHR43580:SF2">
    <property type="entry name" value="CYTOKINE-LIKE NUCLEAR FACTOR N-PAC"/>
    <property type="match status" value="1"/>
</dbReference>
<evidence type="ECO:0000313" key="6">
    <source>
        <dbReference type="Proteomes" id="UP000182915"/>
    </source>
</evidence>
<dbReference type="GO" id="GO:0050661">
    <property type="term" value="F:NADP binding"/>
    <property type="evidence" value="ECO:0007669"/>
    <property type="project" value="InterPro"/>
</dbReference>
<dbReference type="PANTHER" id="PTHR43580">
    <property type="entry name" value="OXIDOREDUCTASE GLYR1-RELATED"/>
    <property type="match status" value="1"/>
</dbReference>
<protein>
    <submittedName>
        <fullName evidence="5">3-hydroxyisobutyrate dehydrogenase</fullName>
    </submittedName>
</protein>
<reference evidence="6" key="1">
    <citation type="submission" date="2016-10" db="EMBL/GenBank/DDBJ databases">
        <authorList>
            <person name="Varghese N."/>
            <person name="Submissions S."/>
        </authorList>
    </citation>
    <scope>NUCLEOTIDE SEQUENCE [LARGE SCALE GENOMIC DNA]</scope>
    <source>
        <strain evidence="6">DSM 45405</strain>
    </source>
</reference>
<dbReference type="EMBL" id="LT629971">
    <property type="protein sequence ID" value="SEH58008.1"/>
    <property type="molecule type" value="Genomic_DNA"/>
</dbReference>
<dbReference type="SUPFAM" id="SSF51735">
    <property type="entry name" value="NAD(P)-binding Rossmann-fold domains"/>
    <property type="match status" value="1"/>
</dbReference>
<dbReference type="RefSeq" id="WP_083406759.1">
    <property type="nucleotide sequence ID" value="NZ_LT629971.1"/>
</dbReference>
<dbReference type="InterPro" id="IPR051265">
    <property type="entry name" value="HIBADH-related_NP60_sf"/>
</dbReference>
<evidence type="ECO:0000256" key="1">
    <source>
        <dbReference type="ARBA" id="ARBA00009080"/>
    </source>
</evidence>
<evidence type="ECO:0000256" key="2">
    <source>
        <dbReference type="ARBA" id="ARBA00023002"/>
    </source>
</evidence>
<dbReference type="Pfam" id="PF03446">
    <property type="entry name" value="NAD_binding_2"/>
    <property type="match status" value="1"/>
</dbReference>
<comment type="similarity">
    <text evidence="1">Belongs to the HIBADH-related family.</text>
</comment>
<dbReference type="Gene3D" id="1.10.1040.10">
    <property type="entry name" value="N-(1-d-carboxylethyl)-l-norvaline Dehydrogenase, domain 2"/>
    <property type="match status" value="1"/>
</dbReference>
<dbReference type="InterPro" id="IPR036291">
    <property type="entry name" value="NAD(P)-bd_dom_sf"/>
</dbReference>
<evidence type="ECO:0000259" key="3">
    <source>
        <dbReference type="Pfam" id="PF03446"/>
    </source>
</evidence>
<feature type="domain" description="6-phosphogluconate dehydrogenase NADP-binding" evidence="3">
    <location>
        <begin position="4"/>
        <end position="153"/>
    </location>
</feature>
<evidence type="ECO:0000313" key="5">
    <source>
        <dbReference type="EMBL" id="SEH58008.1"/>
    </source>
</evidence>